<dbReference type="InterPro" id="IPR011645">
    <property type="entry name" value="HNOB_dom_associated"/>
</dbReference>
<keyword evidence="5" id="KW-0963">Cytoplasm</keyword>
<dbReference type="EC" id="4.6.1.2" evidence="4"/>
<evidence type="ECO:0000256" key="9">
    <source>
        <dbReference type="ARBA" id="ARBA00023054"/>
    </source>
</evidence>
<dbReference type="GO" id="GO:0070482">
    <property type="term" value="P:response to oxygen levels"/>
    <property type="evidence" value="ECO:0007669"/>
    <property type="project" value="TreeGrafter"/>
</dbReference>
<dbReference type="Gene3D" id="3.90.1520.10">
    <property type="entry name" value="H-NOX domain"/>
    <property type="match status" value="1"/>
</dbReference>
<dbReference type="InterPro" id="IPR011644">
    <property type="entry name" value="Heme_NO-bd"/>
</dbReference>
<keyword evidence="10" id="KW-0342">GTP-binding</keyword>
<evidence type="ECO:0000256" key="6">
    <source>
        <dbReference type="ARBA" id="ARBA00022617"/>
    </source>
</evidence>
<dbReference type="Gene3D" id="3.30.70.1230">
    <property type="entry name" value="Nucleotide cyclase"/>
    <property type="match status" value="1"/>
</dbReference>
<keyword evidence="6" id="KW-0479">Metal-binding</keyword>
<keyword evidence="12" id="KW-0141">cGMP biosynthesis</keyword>
<dbReference type="GO" id="GO:0005525">
    <property type="term" value="F:GTP binding"/>
    <property type="evidence" value="ECO:0007669"/>
    <property type="project" value="UniProtKB-KW"/>
</dbReference>
<dbReference type="Gene3D" id="3.30.450.260">
    <property type="entry name" value="Haem NO binding associated domain"/>
    <property type="match status" value="1"/>
</dbReference>
<comment type="catalytic activity">
    <reaction evidence="1">
        <text>GTP = 3',5'-cyclic GMP + diphosphate</text>
        <dbReference type="Rhea" id="RHEA:13665"/>
        <dbReference type="ChEBI" id="CHEBI:33019"/>
        <dbReference type="ChEBI" id="CHEBI:37565"/>
        <dbReference type="ChEBI" id="CHEBI:57746"/>
        <dbReference type="EC" id="4.6.1.2"/>
    </reaction>
</comment>
<dbReference type="Pfam" id="PF00211">
    <property type="entry name" value="Guanylate_cyc"/>
    <property type="match status" value="1"/>
</dbReference>
<dbReference type="WBParaSite" id="EEL_0000776201-mRNA-1">
    <property type="protein sequence ID" value="EEL_0000776201-mRNA-1"/>
    <property type="gene ID" value="EEL_0000776201"/>
</dbReference>
<dbReference type="SUPFAM" id="SSF111126">
    <property type="entry name" value="Ligand-binding domain in the NO signalling and Golgi transport"/>
    <property type="match status" value="1"/>
</dbReference>
<dbReference type="GO" id="GO:0004383">
    <property type="term" value="F:guanylate cyclase activity"/>
    <property type="evidence" value="ECO:0007669"/>
    <property type="project" value="UniProtKB-EC"/>
</dbReference>
<dbReference type="CDD" id="cd07302">
    <property type="entry name" value="CHD"/>
    <property type="match status" value="1"/>
</dbReference>
<dbReference type="AlphaFoldDB" id="A0A0R3RZK2"/>
<evidence type="ECO:0000256" key="1">
    <source>
        <dbReference type="ARBA" id="ARBA00001436"/>
    </source>
</evidence>
<evidence type="ECO:0000256" key="12">
    <source>
        <dbReference type="ARBA" id="ARBA00023293"/>
    </source>
</evidence>
<proteinExistence type="predicted"/>
<dbReference type="STRING" id="1147741.A0A0R3RZK2"/>
<evidence type="ECO:0000256" key="7">
    <source>
        <dbReference type="ARBA" id="ARBA00022741"/>
    </source>
</evidence>
<dbReference type="PANTHER" id="PTHR45655">
    <property type="entry name" value="GUANYLATE CYCLASE SOLUBLE SUBUNIT BETA-2"/>
    <property type="match status" value="1"/>
</dbReference>
<evidence type="ECO:0000256" key="8">
    <source>
        <dbReference type="ARBA" id="ARBA00023004"/>
    </source>
</evidence>
<dbReference type="Pfam" id="PF07700">
    <property type="entry name" value="HNOB"/>
    <property type="match status" value="1"/>
</dbReference>
<dbReference type="InterPro" id="IPR024096">
    <property type="entry name" value="NO_sig/Golgi_transp_ligand-bd"/>
</dbReference>
<dbReference type="GO" id="GO:0019934">
    <property type="term" value="P:cGMP-mediated signaling"/>
    <property type="evidence" value="ECO:0007669"/>
    <property type="project" value="TreeGrafter"/>
</dbReference>
<feature type="domain" description="Guanylate cyclase" evidence="14">
    <location>
        <begin position="405"/>
        <end position="533"/>
    </location>
</feature>
<dbReference type="InterPro" id="IPR001054">
    <property type="entry name" value="A/G_cyclase"/>
</dbReference>
<dbReference type="InterPro" id="IPR029787">
    <property type="entry name" value="Nucleotide_cyclase"/>
</dbReference>
<evidence type="ECO:0000256" key="5">
    <source>
        <dbReference type="ARBA" id="ARBA00022490"/>
    </source>
</evidence>
<dbReference type="PANTHER" id="PTHR45655:SF13">
    <property type="entry name" value="SOLUBLE GUANYLATE CYCLASE GCY-32-RELATED"/>
    <property type="match status" value="1"/>
</dbReference>
<evidence type="ECO:0000256" key="11">
    <source>
        <dbReference type="ARBA" id="ARBA00023239"/>
    </source>
</evidence>
<evidence type="ECO:0000313" key="15">
    <source>
        <dbReference type="Proteomes" id="UP000050640"/>
    </source>
</evidence>
<evidence type="ECO:0000313" key="16">
    <source>
        <dbReference type="WBParaSite" id="EEL_0000776201-mRNA-1"/>
    </source>
</evidence>
<evidence type="ECO:0000256" key="10">
    <source>
        <dbReference type="ARBA" id="ARBA00023134"/>
    </source>
</evidence>
<dbReference type="Proteomes" id="UP000050640">
    <property type="component" value="Unplaced"/>
</dbReference>
<feature type="coiled-coil region" evidence="13">
    <location>
        <begin position="350"/>
        <end position="377"/>
    </location>
</feature>
<evidence type="ECO:0000256" key="3">
    <source>
        <dbReference type="ARBA" id="ARBA00004496"/>
    </source>
</evidence>
<dbReference type="InterPro" id="IPR038158">
    <property type="entry name" value="H-NOX_domain_sf"/>
</dbReference>
<keyword evidence="9 13" id="KW-0175">Coiled coil</keyword>
<dbReference type="GO" id="GO:0008074">
    <property type="term" value="C:guanylate cyclase complex, soluble"/>
    <property type="evidence" value="ECO:0007669"/>
    <property type="project" value="TreeGrafter"/>
</dbReference>
<comment type="subcellular location">
    <subcellularLocation>
        <location evidence="3">Cytoplasm</location>
    </subcellularLocation>
</comment>
<evidence type="ECO:0000256" key="13">
    <source>
        <dbReference type="SAM" id="Coils"/>
    </source>
</evidence>
<keyword evidence="15" id="KW-1185">Reference proteome</keyword>
<dbReference type="GO" id="GO:0020037">
    <property type="term" value="F:heme binding"/>
    <property type="evidence" value="ECO:0007669"/>
    <property type="project" value="InterPro"/>
</dbReference>
<reference evidence="16" key="1">
    <citation type="submission" date="2017-02" db="UniProtKB">
        <authorList>
            <consortium name="WormBaseParasite"/>
        </authorList>
    </citation>
    <scope>IDENTIFICATION</scope>
</reference>
<sequence>MEFNKAGCLKDYQIIENYRYSDEFTFRLIAGTVGFTGLTYEQLWENFGDFYIDYLCDNGWDELLRSMSPDFMNFFNELDSLHHFISFAIYKNTTRGPLFRCEKYGDDSVLLHYYTNQSGMHPFVKGAAKKVAKKFFDLEVKITLTNLSKCDVQYAASVYQQEHTVYKVQNKTERGLLWRKSVQVINENDNELQVNKVDFITLQPYHFIADRNCNLIQCGKGFYEHISMELLAPGTPLERIFDIVWPQISFNFDSIHNLINALFILQLKTTLNGVKFNNIRTTINAKKLRLKGQMIILREKNRLIYIGSPDLSSISELFEYGLRLEAMPLHDFTRDVILLNQQRLSNIEKNMQLQAANAEMEEKAKDMKCERVKTETLLHQLLPAFVATQLLNGETVNACEYKEVTVMFGDVPNFYNIIMGCKPQQVMKLLNELFVKLDRLVEKHSVFKLETIDDTYVAVGGIPEQSDNHCEILCHVALGMIFETRSIIDPITERPLQIRLGLNSGPVVAGVIGKKVPRYCLFGDTMNTASRMGSHGVPGKIHCSKTSYECAQRTGKFIFEYRGMTKIKNKGAMETYFLKASVKKSIWEIVGIERNINTHSIDGYAELEEGLEQNKVKKCEVCTIF</sequence>
<keyword evidence="6" id="KW-0349">Heme</keyword>
<dbReference type="SUPFAM" id="SSF55073">
    <property type="entry name" value="Nucleotide cyclase"/>
    <property type="match status" value="1"/>
</dbReference>
<evidence type="ECO:0000259" key="14">
    <source>
        <dbReference type="PROSITE" id="PS50125"/>
    </source>
</evidence>
<dbReference type="InterPro" id="IPR042463">
    <property type="entry name" value="HNOB_dom_associated_sf"/>
</dbReference>
<dbReference type="Pfam" id="PF07701">
    <property type="entry name" value="HNOBA"/>
    <property type="match status" value="1"/>
</dbReference>
<comment type="cofactor">
    <cofactor evidence="2">
        <name>heme</name>
        <dbReference type="ChEBI" id="CHEBI:30413"/>
    </cofactor>
</comment>
<organism evidence="15 16">
    <name type="scientific">Elaeophora elaphi</name>
    <dbReference type="NCBI Taxonomy" id="1147741"/>
    <lineage>
        <taxon>Eukaryota</taxon>
        <taxon>Metazoa</taxon>
        <taxon>Ecdysozoa</taxon>
        <taxon>Nematoda</taxon>
        <taxon>Chromadorea</taxon>
        <taxon>Rhabditida</taxon>
        <taxon>Spirurina</taxon>
        <taxon>Spiruromorpha</taxon>
        <taxon>Filarioidea</taxon>
        <taxon>Onchocercidae</taxon>
        <taxon>Elaeophora</taxon>
    </lineage>
</organism>
<dbReference type="Gene3D" id="6.10.250.780">
    <property type="match status" value="1"/>
</dbReference>
<keyword evidence="7" id="KW-0547">Nucleotide-binding</keyword>
<keyword evidence="11" id="KW-0456">Lyase</keyword>
<dbReference type="PROSITE" id="PS50125">
    <property type="entry name" value="GUANYLATE_CYCLASE_2"/>
    <property type="match status" value="1"/>
</dbReference>
<dbReference type="FunFam" id="3.30.70.1230:FF:000007">
    <property type="entry name" value="Guanylate cyclase soluble subunit alpha-3"/>
    <property type="match status" value="1"/>
</dbReference>
<keyword evidence="8" id="KW-0408">Iron</keyword>
<name>A0A0R3RZK2_9BILA</name>
<protein>
    <recommendedName>
        <fullName evidence="4">guanylate cyclase</fullName>
        <ecNumber evidence="4">4.6.1.2</ecNumber>
    </recommendedName>
</protein>
<accession>A0A0R3RZK2</accession>
<evidence type="ECO:0000256" key="2">
    <source>
        <dbReference type="ARBA" id="ARBA00001971"/>
    </source>
</evidence>
<evidence type="ECO:0000256" key="4">
    <source>
        <dbReference type="ARBA" id="ARBA00012202"/>
    </source>
</evidence>
<dbReference type="SMART" id="SM00044">
    <property type="entry name" value="CYCc"/>
    <property type="match status" value="1"/>
</dbReference>